<dbReference type="PANTHER" id="PTHR43788:SF8">
    <property type="entry name" value="DNA-BINDING PROTEIN SMUBP-2"/>
    <property type="match status" value="1"/>
</dbReference>
<gene>
    <name evidence="9" type="ORF">SALLE_v1c03700</name>
</gene>
<feature type="domain" description="DNA2/NAM7 helicase helicase" evidence="7">
    <location>
        <begin position="823"/>
        <end position="990"/>
    </location>
</feature>
<feature type="coiled-coil region" evidence="6">
    <location>
        <begin position="601"/>
        <end position="656"/>
    </location>
</feature>
<dbReference type="SUPFAM" id="SSF52540">
    <property type="entry name" value="P-loop containing nucleoside triphosphate hydrolases"/>
    <property type="match status" value="1"/>
</dbReference>
<dbReference type="InterPro" id="IPR050534">
    <property type="entry name" value="Coronavir_polyprotein_1ab"/>
</dbReference>
<dbReference type="Pfam" id="PF13087">
    <property type="entry name" value="AAA_12"/>
    <property type="match status" value="1"/>
</dbReference>
<accession>A0A345Z365</accession>
<protein>
    <submittedName>
        <fullName evidence="9">Superfamily I DNA/RNA helicase</fullName>
    </submittedName>
</protein>
<proteinExistence type="inferred from homology"/>
<keyword evidence="4 9" id="KW-0347">Helicase</keyword>
<evidence type="ECO:0000313" key="9">
    <source>
        <dbReference type="EMBL" id="AXK51044.1"/>
    </source>
</evidence>
<dbReference type="Proteomes" id="UP000254792">
    <property type="component" value="Chromosome"/>
</dbReference>
<evidence type="ECO:0000256" key="2">
    <source>
        <dbReference type="ARBA" id="ARBA00022741"/>
    </source>
</evidence>
<reference evidence="9 10" key="1">
    <citation type="submission" date="2018-07" db="EMBL/GenBank/DDBJ databases">
        <title>Complete genome sequence of Spiroplasma alleghenense PLHS-1 (ATCC 51752).</title>
        <authorList>
            <person name="Chou L."/>
            <person name="Lee T.-Y."/>
            <person name="Tsai Y.-M."/>
            <person name="Kuo C.-H."/>
        </authorList>
    </citation>
    <scope>NUCLEOTIDE SEQUENCE [LARGE SCALE GENOMIC DNA]</scope>
    <source>
        <strain evidence="9 10">PLHS-1</strain>
    </source>
</reference>
<organism evidence="9 10">
    <name type="scientific">Spiroplasma alleghenense</name>
    <dbReference type="NCBI Taxonomy" id="216931"/>
    <lineage>
        <taxon>Bacteria</taxon>
        <taxon>Bacillati</taxon>
        <taxon>Mycoplasmatota</taxon>
        <taxon>Mollicutes</taxon>
        <taxon>Entomoplasmatales</taxon>
        <taxon>Spiroplasmataceae</taxon>
        <taxon>Spiroplasma</taxon>
    </lineage>
</organism>
<dbReference type="EMBL" id="CP031376">
    <property type="protein sequence ID" value="AXK51044.1"/>
    <property type="molecule type" value="Genomic_DNA"/>
</dbReference>
<evidence type="ECO:0000256" key="3">
    <source>
        <dbReference type="ARBA" id="ARBA00022801"/>
    </source>
</evidence>
<dbReference type="GO" id="GO:0043139">
    <property type="term" value="F:5'-3' DNA helicase activity"/>
    <property type="evidence" value="ECO:0007669"/>
    <property type="project" value="TreeGrafter"/>
</dbReference>
<dbReference type="RefSeq" id="WP_115557957.1">
    <property type="nucleotide sequence ID" value="NZ_CP031376.1"/>
</dbReference>
<dbReference type="GO" id="GO:0005524">
    <property type="term" value="F:ATP binding"/>
    <property type="evidence" value="ECO:0007669"/>
    <property type="project" value="UniProtKB-KW"/>
</dbReference>
<dbReference type="InterPro" id="IPR041679">
    <property type="entry name" value="DNA2/NAM7-like_C"/>
</dbReference>
<dbReference type="Gene3D" id="3.40.50.300">
    <property type="entry name" value="P-loop containing nucleotide triphosphate hydrolases"/>
    <property type="match status" value="3"/>
</dbReference>
<feature type="domain" description="DNA2/NAM7 helicase helicase" evidence="7">
    <location>
        <begin position="464"/>
        <end position="642"/>
    </location>
</feature>
<dbReference type="InterPro" id="IPR047187">
    <property type="entry name" value="SF1_C_Upf1"/>
</dbReference>
<evidence type="ECO:0000259" key="7">
    <source>
        <dbReference type="Pfam" id="PF13086"/>
    </source>
</evidence>
<dbReference type="OrthoDB" id="9757917at2"/>
<dbReference type="Pfam" id="PF13086">
    <property type="entry name" value="AAA_11"/>
    <property type="match status" value="2"/>
</dbReference>
<keyword evidence="2" id="KW-0547">Nucleotide-binding</keyword>
<name>A0A345Z365_9MOLU</name>
<dbReference type="KEGG" id="salx:SALLE_v1c03700"/>
<keyword evidence="6" id="KW-0175">Coiled coil</keyword>
<evidence type="ECO:0000259" key="8">
    <source>
        <dbReference type="Pfam" id="PF13087"/>
    </source>
</evidence>
<evidence type="ECO:0000256" key="4">
    <source>
        <dbReference type="ARBA" id="ARBA00022806"/>
    </source>
</evidence>
<dbReference type="AlphaFoldDB" id="A0A345Z365"/>
<evidence type="ECO:0000256" key="5">
    <source>
        <dbReference type="ARBA" id="ARBA00022840"/>
    </source>
</evidence>
<dbReference type="InterPro" id="IPR027417">
    <property type="entry name" value="P-loop_NTPase"/>
</dbReference>
<evidence type="ECO:0000256" key="1">
    <source>
        <dbReference type="ARBA" id="ARBA00007913"/>
    </source>
</evidence>
<sequence length="1280" mass="148862">MSQEITHNNKELFFDFFLFKNKYKENLDYLDDFILSLKINNINKLSDLEGFFKNTILKQTFLCLVDDKTNTVGLKNSKNGQKEVFNFLLRFEFSEVYQSRLPQGCCLAFGADIDPNRAVINVKNIFITKMVNNPQEFESVIKNCRSRVIALNNEISNEELLERNVLNSQTVSNINKLLTNFENEALAWNNYLDYLSDILEVKRRLALPYLNGEVQNYIKVENKDALGLKQKALEFLNSSNYKYFDFIYHSEFIKNKINFEIINILSFDIVDSSEFKNFERIKKMEDLFLLPISANKNVQNLTQSKNNIKKILDFNSLGENSIRIENKIQLEVLLGTRKKGSLIDYWKVNSNTILGAIPSNSKDISDLDLMDKLSILEVFYEISDYDFDFKVDNDLIRNLENGYLAYLGIGDETIINRSRKIINRIRNGWVKNPYLANYLFNTDSIVVNTSNQEFTLDNVEFYYNLNHLQKVAVIKALNSKDIFLLQGPPGTGKTQVISEIVYQLANRKNKVLISSQNHEAINNVIERLPIEPDLYKMRLSNVSFLENKSVNKYAPERLLLNHYQSIGKVAYDNLFQNGADLNLAKNELINIENLLVGFESIQIKRQELDKISEKITVLEQQITKSFEDLNPIFHNLEDIEEDIFQTENMISNIKNENYQGVISNNKLIIDSYNKVLKKNLESLFVKLKKTPGENIFKNISFIWNHFITNNEKFIDLLKLKNDLNSASILGDYEKVIINRNKINDLEFEIENDKIISNLKIILDRYVRELQKKLDSLSSKNDNNLEKAKKNSINVEINNLMIDRNKIRGSISEMLGPVQAGVEKFNRVYREELDISDKNSKQIIEQKIKELDKKIDDFEKNKNRLKPLYEKSLNFLKNNYEISCQDENKIEKNRFNFQLINDTKKYLPIITQNLTNIYAMTLNSPNQFFFDKNKLAKSVGLEKIDLNNLNIDTVIIDEASKATLLEIIMPLVFGHSLILVGDYRQLPPLIKITQKEVDFINSETNKNYDYEEIFNLLNDSIFKRLITNANSTIKETLQYQYRSNRQIMDVVNNFYDGYLKIDEETDLKKFHNLKVSSSIGNPIITPETSTYWIDSSVDLKGEWNLEKSEEYSTSFYNKLEAELTIEMIKKIDRSISENIESFSETPTLAIICMYGLQVNKIKKIFSKIRNEIKNLKIIISTVDDFQGKECDFVIVNMVRNPEKVSTNGQKFIKQYERINVALSRARKLLIIVGSSRTTRGVSVKIPDMDKPNQVRTTNVYDDIISYIKFNNGYKTAKDIYE</sequence>
<evidence type="ECO:0000313" key="10">
    <source>
        <dbReference type="Proteomes" id="UP000254792"/>
    </source>
</evidence>
<comment type="similarity">
    <text evidence="1">Belongs to the DNA2/NAM7 helicase family.</text>
</comment>
<dbReference type="InterPro" id="IPR041677">
    <property type="entry name" value="DNA2/NAM7_AAA_11"/>
</dbReference>
<keyword evidence="10" id="KW-1185">Reference proteome</keyword>
<dbReference type="GO" id="GO:0016787">
    <property type="term" value="F:hydrolase activity"/>
    <property type="evidence" value="ECO:0007669"/>
    <property type="project" value="UniProtKB-KW"/>
</dbReference>
<feature type="domain" description="DNA2/NAM7 helicase-like C-terminal" evidence="8">
    <location>
        <begin position="1016"/>
        <end position="1234"/>
    </location>
</feature>
<dbReference type="PANTHER" id="PTHR43788">
    <property type="entry name" value="DNA2/NAM7 HELICASE FAMILY MEMBER"/>
    <property type="match status" value="1"/>
</dbReference>
<dbReference type="CDD" id="cd18808">
    <property type="entry name" value="SF1_C_Upf1"/>
    <property type="match status" value="1"/>
</dbReference>
<evidence type="ECO:0000256" key="6">
    <source>
        <dbReference type="SAM" id="Coils"/>
    </source>
</evidence>
<keyword evidence="3" id="KW-0378">Hydrolase</keyword>
<keyword evidence="5" id="KW-0067">ATP-binding</keyword>